<reference evidence="2 3" key="1">
    <citation type="journal article" date="2020" name="Int. J. Syst. Evol. Microbiol.">
        <title>Reclassification of Streptomyces castelarensis and Streptomyces sporoclivatus as later heterotypic synonyms of Streptomyces antimycoticus.</title>
        <authorList>
            <person name="Komaki H."/>
            <person name="Tamura T."/>
        </authorList>
    </citation>
    <scope>NUCLEOTIDE SEQUENCE [LARGE SCALE GENOMIC DNA]</scope>
    <source>
        <strain evidence="2 3">NBRC 12839</strain>
    </source>
</reference>
<name>A0A4D4KJ14_9ACTN</name>
<comment type="caution">
    <text evidence="2">The sequence shown here is derived from an EMBL/GenBank/DDBJ whole genome shotgun (WGS) entry which is preliminary data.</text>
</comment>
<dbReference type="AlphaFoldDB" id="A0A4D4KJ14"/>
<dbReference type="Proteomes" id="UP000299290">
    <property type="component" value="Unassembled WGS sequence"/>
</dbReference>
<dbReference type="EMBL" id="BJHV01000001">
    <property type="protein sequence ID" value="GDY46089.1"/>
    <property type="molecule type" value="Genomic_DNA"/>
</dbReference>
<evidence type="ECO:0000313" key="2">
    <source>
        <dbReference type="EMBL" id="GDY46089.1"/>
    </source>
</evidence>
<protein>
    <submittedName>
        <fullName evidence="2">Uncharacterized protein</fullName>
    </submittedName>
</protein>
<evidence type="ECO:0000313" key="3">
    <source>
        <dbReference type="Proteomes" id="UP000299290"/>
    </source>
</evidence>
<organism evidence="2 3">
    <name type="scientific">Streptomyces antimycoticus</name>
    <dbReference type="NCBI Taxonomy" id="68175"/>
    <lineage>
        <taxon>Bacteria</taxon>
        <taxon>Bacillati</taxon>
        <taxon>Actinomycetota</taxon>
        <taxon>Actinomycetes</taxon>
        <taxon>Kitasatosporales</taxon>
        <taxon>Streptomycetaceae</taxon>
        <taxon>Streptomyces</taxon>
        <taxon>Streptomyces violaceusniger group</taxon>
    </lineage>
</organism>
<keyword evidence="3" id="KW-1185">Reference proteome</keyword>
<gene>
    <name evidence="2" type="ORF">SANT12839_069710</name>
</gene>
<feature type="compositionally biased region" description="Gly residues" evidence="1">
    <location>
        <begin position="10"/>
        <end position="19"/>
    </location>
</feature>
<feature type="region of interest" description="Disordered" evidence="1">
    <location>
        <begin position="1"/>
        <end position="23"/>
    </location>
</feature>
<sequence length="74" mass="6798">MPRATANGSCGRGAGGAGSGTASVDSSILISSRHGVGAQGAPWFTATLGTPPEEIGAGGSCGGDAGAPGKKAGQ</sequence>
<evidence type="ECO:0000256" key="1">
    <source>
        <dbReference type="SAM" id="MobiDB-lite"/>
    </source>
</evidence>
<accession>A0A4D4KJ14</accession>
<proteinExistence type="predicted"/>
<feature type="region of interest" description="Disordered" evidence="1">
    <location>
        <begin position="35"/>
        <end position="74"/>
    </location>
</feature>
<feature type="compositionally biased region" description="Gly residues" evidence="1">
    <location>
        <begin position="56"/>
        <end position="66"/>
    </location>
</feature>